<dbReference type="GO" id="GO:0003677">
    <property type="term" value="F:DNA binding"/>
    <property type="evidence" value="ECO:0007669"/>
    <property type="project" value="UniProtKB-KW"/>
</dbReference>
<feature type="domain" description="HTH gntR-type" evidence="4">
    <location>
        <begin position="14"/>
        <end position="81"/>
    </location>
</feature>
<dbReference type="RefSeq" id="WP_189422314.1">
    <property type="nucleotide sequence ID" value="NZ_BMSL01000026.1"/>
</dbReference>
<gene>
    <name evidence="5" type="ORF">J2S47_006708</name>
</gene>
<evidence type="ECO:0000259" key="4">
    <source>
        <dbReference type="PROSITE" id="PS50949"/>
    </source>
</evidence>
<dbReference type="EMBL" id="JAURUD010000001">
    <property type="protein sequence ID" value="MDP9686206.1"/>
    <property type="molecule type" value="Genomic_DNA"/>
</dbReference>
<dbReference type="PANTHER" id="PTHR43537:SF24">
    <property type="entry name" value="GLUCONATE OPERON TRANSCRIPTIONAL REPRESSOR"/>
    <property type="match status" value="1"/>
</dbReference>
<sequence length="223" mass="24628">MTATAPTPVPAGKRMLSEQVHAQLRAAIMRGEHSPGDALKPQELARERGVSLAVVREALVRLVGEGLADRLPNRGFAVPAHSDRRWQEIAEARRTVEPVVLRLSVERGDLEWEARVRAAHHRLARTPAFVPGEGEHYSDAWAEAHRVFHRALLEGCGNPVLLETFDRMWTASELARRWSSRRAPGRDGAGEHRLLERAALARDADTAAEVLARHLARTAAALA</sequence>
<dbReference type="PANTHER" id="PTHR43537">
    <property type="entry name" value="TRANSCRIPTIONAL REGULATOR, GNTR FAMILY"/>
    <property type="match status" value="1"/>
</dbReference>
<keyword evidence="6" id="KW-1185">Reference proteome</keyword>
<evidence type="ECO:0000313" key="5">
    <source>
        <dbReference type="EMBL" id="MDP9686206.1"/>
    </source>
</evidence>
<dbReference type="Proteomes" id="UP001231675">
    <property type="component" value="Unassembled WGS sequence"/>
</dbReference>
<evidence type="ECO:0000313" key="6">
    <source>
        <dbReference type="Proteomes" id="UP001231675"/>
    </source>
</evidence>
<dbReference type="InterPro" id="IPR000524">
    <property type="entry name" value="Tscrpt_reg_HTH_GntR"/>
</dbReference>
<keyword evidence="3" id="KW-0804">Transcription</keyword>
<dbReference type="InterPro" id="IPR036388">
    <property type="entry name" value="WH-like_DNA-bd_sf"/>
</dbReference>
<dbReference type="GeneID" id="91555691"/>
<accession>A0ABT9LRN3</accession>
<dbReference type="Pfam" id="PF00392">
    <property type="entry name" value="GntR"/>
    <property type="match status" value="1"/>
</dbReference>
<dbReference type="SUPFAM" id="SSF46785">
    <property type="entry name" value="Winged helix' DNA-binding domain"/>
    <property type="match status" value="1"/>
</dbReference>
<reference evidence="5 6" key="1">
    <citation type="submission" date="2023-07" db="EMBL/GenBank/DDBJ databases">
        <title>Sequencing the genomes of 1000 actinobacteria strains.</title>
        <authorList>
            <person name="Klenk H.-P."/>
        </authorList>
    </citation>
    <scope>NUCLEOTIDE SEQUENCE [LARGE SCALE GENOMIC DNA]</scope>
    <source>
        <strain evidence="5 6">DSM 40229</strain>
    </source>
</reference>
<dbReference type="InterPro" id="IPR011711">
    <property type="entry name" value="GntR_C"/>
</dbReference>
<organism evidence="5 6">
    <name type="scientific">Streptomyces griseoviridis</name>
    <dbReference type="NCBI Taxonomy" id="45398"/>
    <lineage>
        <taxon>Bacteria</taxon>
        <taxon>Bacillati</taxon>
        <taxon>Actinomycetota</taxon>
        <taxon>Actinomycetes</taxon>
        <taxon>Kitasatosporales</taxon>
        <taxon>Streptomycetaceae</taxon>
        <taxon>Streptomyces</taxon>
    </lineage>
</organism>
<evidence type="ECO:0000256" key="1">
    <source>
        <dbReference type="ARBA" id="ARBA00023015"/>
    </source>
</evidence>
<comment type="caution">
    <text evidence="5">The sequence shown here is derived from an EMBL/GenBank/DDBJ whole genome shotgun (WGS) entry which is preliminary data.</text>
</comment>
<proteinExistence type="predicted"/>
<keyword evidence="2 5" id="KW-0238">DNA-binding</keyword>
<keyword evidence="1" id="KW-0805">Transcription regulation</keyword>
<dbReference type="SUPFAM" id="SSF48008">
    <property type="entry name" value="GntR ligand-binding domain-like"/>
    <property type="match status" value="1"/>
</dbReference>
<dbReference type="PROSITE" id="PS50949">
    <property type="entry name" value="HTH_GNTR"/>
    <property type="match status" value="1"/>
</dbReference>
<dbReference type="SMART" id="SM00895">
    <property type="entry name" value="FCD"/>
    <property type="match status" value="1"/>
</dbReference>
<evidence type="ECO:0000256" key="2">
    <source>
        <dbReference type="ARBA" id="ARBA00023125"/>
    </source>
</evidence>
<protein>
    <submittedName>
        <fullName evidence="5">DNA-binding GntR family transcriptional regulator</fullName>
    </submittedName>
</protein>
<dbReference type="InterPro" id="IPR036390">
    <property type="entry name" value="WH_DNA-bd_sf"/>
</dbReference>
<dbReference type="Gene3D" id="1.10.10.10">
    <property type="entry name" value="Winged helix-like DNA-binding domain superfamily/Winged helix DNA-binding domain"/>
    <property type="match status" value="1"/>
</dbReference>
<evidence type="ECO:0000256" key="3">
    <source>
        <dbReference type="ARBA" id="ARBA00023163"/>
    </source>
</evidence>
<dbReference type="Pfam" id="PF07729">
    <property type="entry name" value="FCD"/>
    <property type="match status" value="1"/>
</dbReference>
<name>A0ABT9LRN3_STRGD</name>
<dbReference type="SMART" id="SM00345">
    <property type="entry name" value="HTH_GNTR"/>
    <property type="match status" value="1"/>
</dbReference>
<dbReference type="CDD" id="cd07377">
    <property type="entry name" value="WHTH_GntR"/>
    <property type="match status" value="1"/>
</dbReference>
<dbReference type="InterPro" id="IPR008920">
    <property type="entry name" value="TF_FadR/GntR_C"/>
</dbReference>
<dbReference type="Gene3D" id="1.20.120.530">
    <property type="entry name" value="GntR ligand-binding domain-like"/>
    <property type="match status" value="1"/>
</dbReference>